<evidence type="ECO:0000256" key="4">
    <source>
        <dbReference type="ARBA" id="ARBA00022692"/>
    </source>
</evidence>
<accession>A0A370HYJ5</accession>
<keyword evidence="5 7" id="KW-1133">Transmembrane helix</keyword>
<dbReference type="AlphaFoldDB" id="A0A370HYJ5"/>
<keyword evidence="6 7" id="KW-0472">Membrane</keyword>
<gene>
    <name evidence="8" type="ORF">DFR76_110246</name>
</gene>
<sequence length="180" mass="18498">MTTTTTAAPTAATAAPAAADTRALDVGLLILRVSFGLLFAVHGAQKLFGWFGGYGWSATAQAFDAMGYNPGKFFATLAAASEITGGVLLALGLLTPLGAAIALGTMINALVAVWSKGFTAGWEFPLLFTLPVLALAFTGSGRYALDHQRPWQRQGLVWGVGAVVLAVVAAVITLIAKAAF</sequence>
<dbReference type="EMBL" id="QQBC01000010">
    <property type="protein sequence ID" value="RDI63549.1"/>
    <property type="molecule type" value="Genomic_DNA"/>
</dbReference>
<dbReference type="Pfam" id="PF07681">
    <property type="entry name" value="DoxX"/>
    <property type="match status" value="1"/>
</dbReference>
<evidence type="ECO:0000256" key="2">
    <source>
        <dbReference type="ARBA" id="ARBA00006679"/>
    </source>
</evidence>
<name>A0A370HYJ5_9NOCA</name>
<comment type="caution">
    <text evidence="8">The sequence shown here is derived from an EMBL/GenBank/DDBJ whole genome shotgun (WGS) entry which is preliminary data.</text>
</comment>
<evidence type="ECO:0000256" key="3">
    <source>
        <dbReference type="ARBA" id="ARBA00022475"/>
    </source>
</evidence>
<protein>
    <submittedName>
        <fullName evidence="8">Putative oxidoreductase</fullName>
    </submittedName>
</protein>
<evidence type="ECO:0000256" key="7">
    <source>
        <dbReference type="SAM" id="Phobius"/>
    </source>
</evidence>
<dbReference type="InterPro" id="IPR051907">
    <property type="entry name" value="DoxX-like_oxidoreductase"/>
</dbReference>
<dbReference type="Proteomes" id="UP000254869">
    <property type="component" value="Unassembled WGS sequence"/>
</dbReference>
<keyword evidence="3" id="KW-1003">Cell membrane</keyword>
<evidence type="ECO:0000256" key="1">
    <source>
        <dbReference type="ARBA" id="ARBA00004651"/>
    </source>
</evidence>
<evidence type="ECO:0000256" key="5">
    <source>
        <dbReference type="ARBA" id="ARBA00022989"/>
    </source>
</evidence>
<evidence type="ECO:0000313" key="8">
    <source>
        <dbReference type="EMBL" id="RDI63549.1"/>
    </source>
</evidence>
<evidence type="ECO:0000256" key="6">
    <source>
        <dbReference type="ARBA" id="ARBA00023136"/>
    </source>
</evidence>
<evidence type="ECO:0000313" key="9">
    <source>
        <dbReference type="Proteomes" id="UP000254869"/>
    </source>
</evidence>
<dbReference type="PANTHER" id="PTHR33452">
    <property type="entry name" value="OXIDOREDUCTASE CATD-RELATED"/>
    <property type="match status" value="1"/>
</dbReference>
<organism evidence="8 9">
    <name type="scientific">Nocardia pseudobrasiliensis</name>
    <dbReference type="NCBI Taxonomy" id="45979"/>
    <lineage>
        <taxon>Bacteria</taxon>
        <taxon>Bacillati</taxon>
        <taxon>Actinomycetota</taxon>
        <taxon>Actinomycetes</taxon>
        <taxon>Mycobacteriales</taxon>
        <taxon>Nocardiaceae</taxon>
        <taxon>Nocardia</taxon>
    </lineage>
</organism>
<keyword evidence="9" id="KW-1185">Reference proteome</keyword>
<dbReference type="GO" id="GO:0005886">
    <property type="term" value="C:plasma membrane"/>
    <property type="evidence" value="ECO:0007669"/>
    <property type="project" value="UniProtKB-SubCell"/>
</dbReference>
<dbReference type="InterPro" id="IPR032808">
    <property type="entry name" value="DoxX"/>
</dbReference>
<proteinExistence type="inferred from homology"/>
<comment type="similarity">
    <text evidence="2">Belongs to the DoxX family.</text>
</comment>
<reference evidence="8 9" key="1">
    <citation type="submission" date="2018-07" db="EMBL/GenBank/DDBJ databases">
        <title>Genomic Encyclopedia of Type Strains, Phase IV (KMG-IV): sequencing the most valuable type-strain genomes for metagenomic binning, comparative biology and taxonomic classification.</title>
        <authorList>
            <person name="Goeker M."/>
        </authorList>
    </citation>
    <scope>NUCLEOTIDE SEQUENCE [LARGE SCALE GENOMIC DNA]</scope>
    <source>
        <strain evidence="8 9">DSM 44290</strain>
    </source>
</reference>
<dbReference type="STRING" id="1210086.GCA_001613105_05890"/>
<dbReference type="PANTHER" id="PTHR33452:SF1">
    <property type="entry name" value="INNER MEMBRANE PROTEIN YPHA-RELATED"/>
    <property type="match status" value="1"/>
</dbReference>
<dbReference type="RefSeq" id="WP_068004646.1">
    <property type="nucleotide sequence ID" value="NZ_QQBC01000010.1"/>
</dbReference>
<keyword evidence="4 7" id="KW-0812">Transmembrane</keyword>
<feature type="transmembrane region" description="Helical" evidence="7">
    <location>
        <begin position="126"/>
        <end position="144"/>
    </location>
</feature>
<feature type="transmembrane region" description="Helical" evidence="7">
    <location>
        <begin position="156"/>
        <end position="176"/>
    </location>
</feature>
<comment type="subcellular location">
    <subcellularLocation>
        <location evidence="1">Cell membrane</location>
        <topology evidence="1">Multi-pass membrane protein</topology>
    </subcellularLocation>
</comment>